<accession>A0A6A4J1F3</accession>
<gene>
    <name evidence="3" type="ORF">GE061_015526</name>
</gene>
<keyword evidence="4" id="KW-1185">Reference proteome</keyword>
<reference evidence="3" key="1">
    <citation type="journal article" date="2021" name="Mol. Ecol. Resour.">
        <title>Apolygus lucorum genome provides insights into omnivorousness and mesophyll feeding.</title>
        <authorList>
            <person name="Liu Y."/>
            <person name="Liu H."/>
            <person name="Wang H."/>
            <person name="Huang T."/>
            <person name="Liu B."/>
            <person name="Yang B."/>
            <person name="Yin L."/>
            <person name="Li B."/>
            <person name="Zhang Y."/>
            <person name="Zhang S."/>
            <person name="Jiang F."/>
            <person name="Zhang X."/>
            <person name="Ren Y."/>
            <person name="Wang B."/>
            <person name="Wang S."/>
            <person name="Lu Y."/>
            <person name="Wu K."/>
            <person name="Fan W."/>
            <person name="Wang G."/>
        </authorList>
    </citation>
    <scope>NUCLEOTIDE SEQUENCE</scope>
    <source>
        <strain evidence="3">12Hb</strain>
    </source>
</reference>
<protein>
    <submittedName>
        <fullName evidence="3">Uncharacterized protein</fullName>
    </submittedName>
</protein>
<dbReference type="AlphaFoldDB" id="A0A6A4J1F3"/>
<name>A0A6A4J1F3_APOLU</name>
<evidence type="ECO:0000256" key="2">
    <source>
        <dbReference type="SAM" id="MobiDB-lite"/>
    </source>
</evidence>
<feature type="compositionally biased region" description="Basic residues" evidence="2">
    <location>
        <begin position="25"/>
        <end position="37"/>
    </location>
</feature>
<keyword evidence="1" id="KW-0175">Coiled coil</keyword>
<organism evidence="3 4">
    <name type="scientific">Apolygus lucorum</name>
    <name type="common">Small green plant bug</name>
    <name type="synonym">Lygocoris lucorum</name>
    <dbReference type="NCBI Taxonomy" id="248454"/>
    <lineage>
        <taxon>Eukaryota</taxon>
        <taxon>Metazoa</taxon>
        <taxon>Ecdysozoa</taxon>
        <taxon>Arthropoda</taxon>
        <taxon>Hexapoda</taxon>
        <taxon>Insecta</taxon>
        <taxon>Pterygota</taxon>
        <taxon>Neoptera</taxon>
        <taxon>Paraneoptera</taxon>
        <taxon>Hemiptera</taxon>
        <taxon>Heteroptera</taxon>
        <taxon>Panheteroptera</taxon>
        <taxon>Cimicomorpha</taxon>
        <taxon>Miridae</taxon>
        <taxon>Mirini</taxon>
        <taxon>Apolygus</taxon>
    </lineage>
</organism>
<evidence type="ECO:0000313" key="3">
    <source>
        <dbReference type="EMBL" id="KAF6209776.1"/>
    </source>
</evidence>
<dbReference type="Proteomes" id="UP000466442">
    <property type="component" value="Unassembled WGS sequence"/>
</dbReference>
<feature type="region of interest" description="Disordered" evidence="2">
    <location>
        <begin position="69"/>
        <end position="97"/>
    </location>
</feature>
<comment type="caution">
    <text evidence="3">The sequence shown here is derived from an EMBL/GenBank/DDBJ whole genome shotgun (WGS) entry which is preliminary data.</text>
</comment>
<feature type="compositionally biased region" description="Basic and acidic residues" evidence="2">
    <location>
        <begin position="38"/>
        <end position="50"/>
    </location>
</feature>
<feature type="compositionally biased region" description="Basic and acidic residues" evidence="2">
    <location>
        <begin position="275"/>
        <end position="298"/>
    </location>
</feature>
<proteinExistence type="predicted"/>
<sequence length="491" mass="54308">MEVVSDSSSESVIISGPIPDYPELKRRKPNPNPRCRRRKDDDDHVDNSLDDKVEKIQELEDLVNASASIPIGSDHLGNGDPGNWSGSDTKSLKGGKSRNLAGKYLKKIKTLQQNKRRQETRISRLTKEVRSLRDKNSVQAAYIDVLCGMLGEDMKEKFRDRQGLGILGNVKAEDEEQTGGEDRHEDVVAWCAGEGGARNYREESEMKAKEKEFYCVEELDNLPSTSSGVALIENMEELPIVAASDGRLEENDENGDPNDGEVFHATDPLENGEESSTKNEEIGEAEQGKDEMVVKGEEDGGLTDEQGTAAGEPLDFESAPENQMATVDCEDTGEQFKHAEVACDGFKDPQVTHDEYHSDVQVAGDEYRDPIVACQEYEAVPLPEDGRHLYDQVPDTKTPAEEFEETSENGHPQGVPDYEVAQRVPEYVVADSQSSLFQYDTSGNLPVPENLPDHLNLQELLENGNHFLSFKDTTETESSLIQGEPSICVGT</sequence>
<feature type="coiled-coil region" evidence="1">
    <location>
        <begin position="101"/>
        <end position="135"/>
    </location>
</feature>
<evidence type="ECO:0000313" key="4">
    <source>
        <dbReference type="Proteomes" id="UP000466442"/>
    </source>
</evidence>
<feature type="region of interest" description="Disordered" evidence="2">
    <location>
        <begin position="1"/>
        <end position="50"/>
    </location>
</feature>
<dbReference type="EMBL" id="WIXP02000006">
    <property type="protein sequence ID" value="KAF6209776.1"/>
    <property type="molecule type" value="Genomic_DNA"/>
</dbReference>
<evidence type="ECO:0000256" key="1">
    <source>
        <dbReference type="SAM" id="Coils"/>
    </source>
</evidence>
<feature type="compositionally biased region" description="Low complexity" evidence="2">
    <location>
        <begin position="1"/>
        <end position="15"/>
    </location>
</feature>
<feature type="region of interest" description="Disordered" evidence="2">
    <location>
        <begin position="242"/>
        <end position="322"/>
    </location>
</feature>
<feature type="compositionally biased region" description="Acidic residues" evidence="2">
    <location>
        <begin position="250"/>
        <end position="259"/>
    </location>
</feature>